<comment type="subcellular location">
    <subcellularLocation>
        <location evidence="1">Nucleus</location>
    </subcellularLocation>
</comment>
<feature type="region of interest" description="Disordered" evidence="10">
    <location>
        <begin position="1"/>
        <end position="21"/>
    </location>
</feature>
<keyword evidence="4" id="KW-0805">Transcription regulation</keyword>
<evidence type="ECO:0000256" key="9">
    <source>
        <dbReference type="ARBA" id="ARBA00081863"/>
    </source>
</evidence>
<dbReference type="InterPro" id="IPR036390">
    <property type="entry name" value="WH_DNA-bd_sf"/>
</dbReference>
<dbReference type="InterPro" id="IPR036388">
    <property type="entry name" value="WH-like_DNA-bd_sf"/>
</dbReference>
<evidence type="ECO:0000256" key="6">
    <source>
        <dbReference type="ARBA" id="ARBA00023163"/>
    </source>
</evidence>
<dbReference type="Pfam" id="PF02270">
    <property type="entry name" value="TFIIF_beta"/>
    <property type="match status" value="1"/>
</dbReference>
<evidence type="ECO:0000256" key="3">
    <source>
        <dbReference type="ARBA" id="ARBA00021453"/>
    </source>
</evidence>
<keyword evidence="6" id="KW-0804">Transcription</keyword>
<evidence type="ECO:0000256" key="4">
    <source>
        <dbReference type="ARBA" id="ARBA00023015"/>
    </source>
</evidence>
<dbReference type="InterPro" id="IPR040504">
    <property type="entry name" value="TFIIF_beta_N"/>
</dbReference>
<keyword evidence="5" id="KW-0238">DNA-binding</keyword>
<dbReference type="SUPFAM" id="SSF50916">
    <property type="entry name" value="Rap30/74 interaction domains"/>
    <property type="match status" value="1"/>
</dbReference>
<feature type="non-terminal residue" evidence="13">
    <location>
        <position position="1"/>
    </location>
</feature>
<gene>
    <name evidence="13" type="ORF">BN1723_012653</name>
</gene>
<dbReference type="Gene3D" id="1.10.10.10">
    <property type="entry name" value="Winged helix-like DNA-binding domain superfamily/Winged helix DNA-binding domain"/>
    <property type="match status" value="1"/>
</dbReference>
<accession>A0A0G4LKY8</accession>
<feature type="domain" description="TFIIF beta subunit N-terminal" evidence="12">
    <location>
        <begin position="121"/>
        <end position="272"/>
    </location>
</feature>
<feature type="region of interest" description="Disordered" evidence="10">
    <location>
        <begin position="413"/>
        <end position="436"/>
    </location>
</feature>
<dbReference type="PANTHER" id="PTHR10445:SF0">
    <property type="entry name" value="GENERAL TRANSCRIPTION FACTOR IIF SUBUNIT 2"/>
    <property type="match status" value="1"/>
</dbReference>
<comment type="similarity">
    <text evidence="2">Belongs to the TFIIF beta subunit family.</text>
</comment>
<feature type="compositionally biased region" description="Polar residues" evidence="10">
    <location>
        <begin position="41"/>
        <end position="52"/>
    </location>
</feature>
<dbReference type="CDD" id="cd07980">
    <property type="entry name" value="TFIIF_beta"/>
    <property type="match status" value="1"/>
</dbReference>
<dbReference type="GO" id="GO:0003677">
    <property type="term" value="F:DNA binding"/>
    <property type="evidence" value="ECO:0007669"/>
    <property type="project" value="UniProtKB-KW"/>
</dbReference>
<dbReference type="GO" id="GO:0006367">
    <property type="term" value="P:transcription initiation at RNA polymerase II promoter"/>
    <property type="evidence" value="ECO:0007669"/>
    <property type="project" value="InterPro"/>
</dbReference>
<feature type="region of interest" description="Disordered" evidence="10">
    <location>
        <begin position="37"/>
        <end position="58"/>
    </location>
</feature>
<dbReference type="PANTHER" id="PTHR10445">
    <property type="entry name" value="GENERAL TRANSCRIPTION FACTOR IIF SUBUNIT 2"/>
    <property type="match status" value="1"/>
</dbReference>
<feature type="compositionally biased region" description="Acidic residues" evidence="10">
    <location>
        <begin position="421"/>
        <end position="436"/>
    </location>
</feature>
<proteinExistence type="inferred from homology"/>
<evidence type="ECO:0000313" key="14">
    <source>
        <dbReference type="Proteomes" id="UP000045706"/>
    </source>
</evidence>
<organism evidence="13 14">
    <name type="scientific">Verticillium longisporum</name>
    <name type="common">Verticillium dahliae var. longisporum</name>
    <dbReference type="NCBI Taxonomy" id="100787"/>
    <lineage>
        <taxon>Eukaryota</taxon>
        <taxon>Fungi</taxon>
        <taxon>Dikarya</taxon>
        <taxon>Ascomycota</taxon>
        <taxon>Pezizomycotina</taxon>
        <taxon>Sordariomycetes</taxon>
        <taxon>Hypocreomycetidae</taxon>
        <taxon>Glomerellales</taxon>
        <taxon>Plectosphaerellaceae</taxon>
        <taxon>Verticillium</taxon>
    </lineage>
</organism>
<dbReference type="InterPro" id="IPR003196">
    <property type="entry name" value="TFIIF_beta"/>
</dbReference>
<evidence type="ECO:0000256" key="1">
    <source>
        <dbReference type="ARBA" id="ARBA00004123"/>
    </source>
</evidence>
<dbReference type="Proteomes" id="UP000045706">
    <property type="component" value="Unassembled WGS sequence"/>
</dbReference>
<dbReference type="EMBL" id="CVQI01013113">
    <property type="protein sequence ID" value="CRK22300.1"/>
    <property type="molecule type" value="Genomic_DNA"/>
</dbReference>
<dbReference type="GO" id="GO:0005674">
    <property type="term" value="C:transcription factor TFIIF complex"/>
    <property type="evidence" value="ECO:0007669"/>
    <property type="project" value="InterPro"/>
</dbReference>
<evidence type="ECO:0000256" key="7">
    <source>
        <dbReference type="ARBA" id="ARBA00023242"/>
    </source>
</evidence>
<dbReference type="FunFam" id="1.10.10.10:FF:000035">
    <property type="entry name" value="General transcription factor IIF subunit 2"/>
    <property type="match status" value="1"/>
</dbReference>
<protein>
    <recommendedName>
        <fullName evidence="3">Transcription initiation factor IIF subunit beta</fullName>
    </recommendedName>
    <alternativeName>
        <fullName evidence="9">TFIIF medium subunit</fullName>
    </alternativeName>
    <alternativeName>
        <fullName evidence="8">TFIIF-beta</fullName>
    </alternativeName>
</protein>
<evidence type="ECO:0000259" key="12">
    <source>
        <dbReference type="Pfam" id="PF17683"/>
    </source>
</evidence>
<evidence type="ECO:0000256" key="10">
    <source>
        <dbReference type="SAM" id="MobiDB-lite"/>
    </source>
</evidence>
<keyword evidence="7" id="KW-0539">Nucleus</keyword>
<evidence type="ECO:0000256" key="5">
    <source>
        <dbReference type="ARBA" id="ARBA00023125"/>
    </source>
</evidence>
<feature type="domain" description="TFIIF beta subunit HTH" evidence="11">
    <location>
        <begin position="341"/>
        <end position="406"/>
    </location>
</feature>
<reference evidence="14" key="1">
    <citation type="submission" date="2015-05" db="EMBL/GenBank/DDBJ databases">
        <authorList>
            <person name="Fogelqvist Johan"/>
        </authorList>
    </citation>
    <scope>NUCLEOTIDE SEQUENCE [LARGE SCALE GENOMIC DNA]</scope>
</reference>
<dbReference type="InterPro" id="IPR011039">
    <property type="entry name" value="TFIIF_interaction"/>
</dbReference>
<dbReference type="AlphaFoldDB" id="A0A0G4LKY8"/>
<evidence type="ECO:0000259" key="11">
    <source>
        <dbReference type="Pfam" id="PF02270"/>
    </source>
</evidence>
<evidence type="ECO:0000256" key="2">
    <source>
        <dbReference type="ARBA" id="ARBA00009543"/>
    </source>
</evidence>
<evidence type="ECO:0000256" key="8">
    <source>
        <dbReference type="ARBA" id="ARBA00081473"/>
    </source>
</evidence>
<name>A0A0G4LKY8_VERLO</name>
<evidence type="ECO:0000313" key="13">
    <source>
        <dbReference type="EMBL" id="CRK22300.1"/>
    </source>
</evidence>
<sequence>EAPQGCDFFELQSFVHPPGPENIREAQKPELTLYCEEPERPSNTCPESSAQSHPCRLPHLRQRSNTTIMADPMPVKSEPYIKPDPDAVASPSATPLEDDDLYEDAGDLEFYDASGASGTFNQAYLAKVPKEIWDAWNNLPEDAEIEVGTMRQWDVIRPDGGVDHRFRMLLNSELAGHQLMPREYDLEMGPELTRGTFVFSEEDLPGFKAKSKARNDAANNGIPAHLLRPKFDRPARKPFDRKARYQPFYRKAIPKKTKIRARIQYEMGCKPVDNEESRAILQLKQMEAHKPKHTLKIVDHYQISGVIQQGSAAAQAKFGSFVKTTNPVKTSKQKKPANKATRMDETELREALLDAFTNRFQYWKMSVLKATFNQPEAYLRQELEKIAVMNRSGPHSNEWEIKPEFKLIQNQALDQSAPDAVADDDDDMDMEDVVLT</sequence>
<dbReference type="Pfam" id="PF17683">
    <property type="entry name" value="TFIIF_beta_N"/>
    <property type="match status" value="1"/>
</dbReference>
<dbReference type="InterPro" id="IPR040450">
    <property type="entry name" value="TFIIF_beta_HTH"/>
</dbReference>
<dbReference type="SUPFAM" id="SSF46785">
    <property type="entry name" value="Winged helix' DNA-binding domain"/>
    <property type="match status" value="1"/>
</dbReference>